<dbReference type="AlphaFoldDB" id="A0A0C3KNP2"/>
<keyword evidence="1" id="KW-0732">Signal</keyword>
<dbReference type="HOGENOM" id="CLU_2851363_0_0_1"/>
<evidence type="ECO:0008006" key="4">
    <source>
        <dbReference type="Google" id="ProtNLM"/>
    </source>
</evidence>
<sequence length="65" mass="7644">MPLGIIRRCCTIWAMSCVEVTLASGDRFAPFAPQVYRYHVLSTRRLLPSMILDRTRYYYQRAEIS</sequence>
<reference evidence="3" key="2">
    <citation type="submission" date="2015-01" db="EMBL/GenBank/DDBJ databases">
        <title>Evolutionary Origins and Diversification of the Mycorrhizal Mutualists.</title>
        <authorList>
            <consortium name="DOE Joint Genome Institute"/>
            <consortium name="Mycorrhizal Genomics Consortium"/>
            <person name="Kohler A."/>
            <person name="Kuo A."/>
            <person name="Nagy L.G."/>
            <person name="Floudas D."/>
            <person name="Copeland A."/>
            <person name="Barry K.W."/>
            <person name="Cichocki N."/>
            <person name="Veneault-Fourrey C."/>
            <person name="LaButti K."/>
            <person name="Lindquist E.A."/>
            <person name="Lipzen A."/>
            <person name="Lundell T."/>
            <person name="Morin E."/>
            <person name="Murat C."/>
            <person name="Riley R."/>
            <person name="Ohm R."/>
            <person name="Sun H."/>
            <person name="Tunlid A."/>
            <person name="Henrissat B."/>
            <person name="Grigoriev I.V."/>
            <person name="Hibbett D.S."/>
            <person name="Martin F."/>
        </authorList>
    </citation>
    <scope>NUCLEOTIDE SEQUENCE [LARGE SCALE GENOMIC DNA]</scope>
    <source>
        <strain evidence="3">MUT 4182</strain>
    </source>
</reference>
<proteinExistence type="predicted"/>
<keyword evidence="3" id="KW-1185">Reference proteome</keyword>
<evidence type="ECO:0000313" key="3">
    <source>
        <dbReference type="Proteomes" id="UP000054248"/>
    </source>
</evidence>
<accession>A0A0C3KNP2</accession>
<evidence type="ECO:0000256" key="1">
    <source>
        <dbReference type="SAM" id="SignalP"/>
    </source>
</evidence>
<protein>
    <recommendedName>
        <fullName evidence="4">Secreted protein</fullName>
    </recommendedName>
</protein>
<dbReference type="EMBL" id="KN823095">
    <property type="protein sequence ID" value="KIO22983.1"/>
    <property type="molecule type" value="Genomic_DNA"/>
</dbReference>
<feature type="signal peptide" evidence="1">
    <location>
        <begin position="1"/>
        <end position="25"/>
    </location>
</feature>
<dbReference type="Proteomes" id="UP000054248">
    <property type="component" value="Unassembled WGS sequence"/>
</dbReference>
<gene>
    <name evidence="2" type="ORF">M407DRAFT_113976</name>
</gene>
<organism evidence="2 3">
    <name type="scientific">Tulasnella calospora MUT 4182</name>
    <dbReference type="NCBI Taxonomy" id="1051891"/>
    <lineage>
        <taxon>Eukaryota</taxon>
        <taxon>Fungi</taxon>
        <taxon>Dikarya</taxon>
        <taxon>Basidiomycota</taxon>
        <taxon>Agaricomycotina</taxon>
        <taxon>Agaricomycetes</taxon>
        <taxon>Cantharellales</taxon>
        <taxon>Tulasnellaceae</taxon>
        <taxon>Tulasnella</taxon>
    </lineage>
</organism>
<name>A0A0C3KNP2_9AGAM</name>
<evidence type="ECO:0000313" key="2">
    <source>
        <dbReference type="EMBL" id="KIO22983.1"/>
    </source>
</evidence>
<reference evidence="2 3" key="1">
    <citation type="submission" date="2014-04" db="EMBL/GenBank/DDBJ databases">
        <authorList>
            <consortium name="DOE Joint Genome Institute"/>
            <person name="Kuo A."/>
            <person name="Girlanda M."/>
            <person name="Perotto S."/>
            <person name="Kohler A."/>
            <person name="Nagy L.G."/>
            <person name="Floudas D."/>
            <person name="Copeland A."/>
            <person name="Barry K.W."/>
            <person name="Cichocki N."/>
            <person name="Veneault-Fourrey C."/>
            <person name="LaButti K."/>
            <person name="Lindquist E.A."/>
            <person name="Lipzen A."/>
            <person name="Lundell T."/>
            <person name="Morin E."/>
            <person name="Murat C."/>
            <person name="Sun H."/>
            <person name="Tunlid A."/>
            <person name="Henrissat B."/>
            <person name="Grigoriev I.V."/>
            <person name="Hibbett D.S."/>
            <person name="Martin F."/>
            <person name="Nordberg H.P."/>
            <person name="Cantor M.N."/>
            <person name="Hua S.X."/>
        </authorList>
    </citation>
    <scope>NUCLEOTIDE SEQUENCE [LARGE SCALE GENOMIC DNA]</scope>
    <source>
        <strain evidence="2 3">MUT 4182</strain>
    </source>
</reference>
<feature type="chain" id="PRO_5002166312" description="Secreted protein" evidence="1">
    <location>
        <begin position="26"/>
        <end position="65"/>
    </location>
</feature>